<dbReference type="Pfam" id="PF26492">
    <property type="entry name" value="DUF8160"/>
    <property type="match status" value="1"/>
</dbReference>
<dbReference type="AlphaFoldDB" id="A0A6B0GNL0"/>
<gene>
    <name evidence="3" type="ORF">GQS65_18835</name>
</gene>
<evidence type="ECO:0000313" key="4">
    <source>
        <dbReference type="Proteomes" id="UP000451471"/>
    </source>
</evidence>
<dbReference type="EMBL" id="WSZK01000036">
    <property type="protein sequence ID" value="MWG36516.1"/>
    <property type="molecule type" value="Genomic_DNA"/>
</dbReference>
<feature type="compositionally biased region" description="Basic and acidic residues" evidence="1">
    <location>
        <begin position="28"/>
        <end position="55"/>
    </location>
</feature>
<comment type="caution">
    <text evidence="3">The sequence shown here is derived from an EMBL/GenBank/DDBJ whole genome shotgun (WGS) entry which is preliminary data.</text>
</comment>
<feature type="compositionally biased region" description="Basic and acidic residues" evidence="1">
    <location>
        <begin position="1"/>
        <end position="16"/>
    </location>
</feature>
<sequence length="124" mass="14378">MSDDERSRKVRDRFNASDDADGDDEEEHAGHEDPDEHEEHGEGADRESLDDEPTKRVPMHLPLSLRRRLERDFRITAIGFDDANPEERNLEKNRDFYPLVVELGLDAIADLDDPVEVLERRRGD</sequence>
<name>A0A6B0GNL0_9EURY</name>
<feature type="compositionally biased region" description="Acidic residues" evidence="1">
    <location>
        <begin position="18"/>
        <end position="27"/>
    </location>
</feature>
<dbReference type="Proteomes" id="UP000451471">
    <property type="component" value="Unassembled WGS sequence"/>
</dbReference>
<evidence type="ECO:0000259" key="2">
    <source>
        <dbReference type="Pfam" id="PF26492"/>
    </source>
</evidence>
<dbReference type="OrthoDB" id="240542at2157"/>
<evidence type="ECO:0000313" key="3">
    <source>
        <dbReference type="EMBL" id="MWG36516.1"/>
    </source>
</evidence>
<feature type="domain" description="DUF8160" evidence="2">
    <location>
        <begin position="9"/>
        <end position="120"/>
    </location>
</feature>
<accession>A0A6B0GNL0</accession>
<evidence type="ECO:0000256" key="1">
    <source>
        <dbReference type="SAM" id="MobiDB-lite"/>
    </source>
</evidence>
<reference evidence="3 4" key="1">
    <citation type="submission" date="2019-12" db="EMBL/GenBank/DDBJ databases">
        <title>Halocatena pleomorpha gen. nov. sp. nov., an extremely halophilic archaeon of family Halobacteriaceae isolated from saltpan soil.</title>
        <authorList>
            <person name="Pal Y."/>
            <person name="Verma A."/>
            <person name="Krishnamurthi S."/>
            <person name="Kumar P."/>
        </authorList>
    </citation>
    <scope>NUCLEOTIDE SEQUENCE [LARGE SCALE GENOMIC DNA]</scope>
    <source>
        <strain evidence="3 4">JCM 16495</strain>
    </source>
</reference>
<organism evidence="3 4">
    <name type="scientific">Halomarina oriensis</name>
    <dbReference type="NCBI Taxonomy" id="671145"/>
    <lineage>
        <taxon>Archaea</taxon>
        <taxon>Methanobacteriati</taxon>
        <taxon>Methanobacteriota</taxon>
        <taxon>Stenosarchaea group</taxon>
        <taxon>Halobacteria</taxon>
        <taxon>Halobacteriales</taxon>
        <taxon>Natronomonadaceae</taxon>
        <taxon>Halomarina</taxon>
    </lineage>
</organism>
<feature type="region of interest" description="Disordered" evidence="1">
    <location>
        <begin position="1"/>
        <end position="59"/>
    </location>
</feature>
<dbReference type="RefSeq" id="WP_158206169.1">
    <property type="nucleotide sequence ID" value="NZ_WSZK01000036.1"/>
</dbReference>
<proteinExistence type="predicted"/>
<dbReference type="InterPro" id="IPR058474">
    <property type="entry name" value="DUF8160"/>
</dbReference>
<protein>
    <recommendedName>
        <fullName evidence="2">DUF8160 domain-containing protein</fullName>
    </recommendedName>
</protein>
<keyword evidence="4" id="KW-1185">Reference proteome</keyword>